<name>A0A831LZ50_9BACT</name>
<organism evidence="2">
    <name type="scientific">Mariniphaga anaerophila</name>
    <dbReference type="NCBI Taxonomy" id="1484053"/>
    <lineage>
        <taxon>Bacteria</taxon>
        <taxon>Pseudomonadati</taxon>
        <taxon>Bacteroidota</taxon>
        <taxon>Bacteroidia</taxon>
        <taxon>Marinilabiliales</taxon>
        <taxon>Prolixibacteraceae</taxon>
        <taxon>Mariniphaga</taxon>
    </lineage>
</organism>
<proteinExistence type="predicted"/>
<dbReference type="SUPFAM" id="SSF49464">
    <property type="entry name" value="Carboxypeptidase regulatory domain-like"/>
    <property type="match status" value="1"/>
</dbReference>
<keyword evidence="2" id="KW-0121">Carboxypeptidase</keyword>
<feature type="signal peptide" evidence="1">
    <location>
        <begin position="1"/>
        <end position="19"/>
    </location>
</feature>
<reference evidence="2" key="1">
    <citation type="journal article" date="2020" name="mSystems">
        <title>Genome- and Community-Level Interaction Insights into Carbon Utilization and Element Cycling Functions of Hydrothermarchaeota in Hydrothermal Sediment.</title>
        <authorList>
            <person name="Zhou Z."/>
            <person name="Liu Y."/>
            <person name="Xu W."/>
            <person name="Pan J."/>
            <person name="Luo Z.H."/>
            <person name="Li M."/>
        </authorList>
    </citation>
    <scope>NUCLEOTIDE SEQUENCE [LARGE SCALE GENOMIC DNA]</scope>
    <source>
        <strain evidence="2">SpSt-1217</strain>
    </source>
</reference>
<gene>
    <name evidence="2" type="ORF">ENN90_12425</name>
</gene>
<protein>
    <submittedName>
        <fullName evidence="2">Carboxypeptidase-like regulatory domain-containing protein</fullName>
    </submittedName>
</protein>
<keyword evidence="1" id="KW-0732">Signal</keyword>
<accession>A0A831LZ50</accession>
<keyword evidence="2" id="KW-0645">Protease</keyword>
<dbReference type="InterPro" id="IPR008969">
    <property type="entry name" value="CarboxyPept-like_regulatory"/>
</dbReference>
<sequence>MNKYLIILAVLLFGYPVFAQTGSRVVQSIKGKVIDEMTNEAVAYTNIGIEGTFYGTASDADGNFELKIPEEMVSRQIFFSALSYKNDTFPVSDLFDREFIIIKLEPLTYDIEDVDVAAQSRVLVR</sequence>
<evidence type="ECO:0000313" key="2">
    <source>
        <dbReference type="EMBL" id="HDR52406.1"/>
    </source>
</evidence>
<evidence type="ECO:0000256" key="1">
    <source>
        <dbReference type="SAM" id="SignalP"/>
    </source>
</evidence>
<comment type="caution">
    <text evidence="2">The sequence shown here is derived from an EMBL/GenBank/DDBJ whole genome shotgun (WGS) entry which is preliminary data.</text>
</comment>
<dbReference type="EMBL" id="DSDK01000691">
    <property type="protein sequence ID" value="HDR52406.1"/>
    <property type="molecule type" value="Genomic_DNA"/>
</dbReference>
<keyword evidence="2" id="KW-0378">Hydrolase</keyword>
<dbReference type="GO" id="GO:0004180">
    <property type="term" value="F:carboxypeptidase activity"/>
    <property type="evidence" value="ECO:0007669"/>
    <property type="project" value="UniProtKB-KW"/>
</dbReference>
<dbReference type="Pfam" id="PF13715">
    <property type="entry name" value="CarbopepD_reg_2"/>
    <property type="match status" value="1"/>
</dbReference>
<dbReference type="Gene3D" id="2.60.40.1120">
    <property type="entry name" value="Carboxypeptidase-like, regulatory domain"/>
    <property type="match status" value="1"/>
</dbReference>
<dbReference type="Proteomes" id="UP000886047">
    <property type="component" value="Unassembled WGS sequence"/>
</dbReference>
<feature type="chain" id="PRO_5032581836" evidence="1">
    <location>
        <begin position="20"/>
        <end position="125"/>
    </location>
</feature>
<feature type="non-terminal residue" evidence="2">
    <location>
        <position position="125"/>
    </location>
</feature>
<dbReference type="AlphaFoldDB" id="A0A831LZ50"/>